<reference evidence="3 4" key="1">
    <citation type="submission" date="2024-06" db="EMBL/GenBank/DDBJ databases">
        <title>A chromosome level genome sequence of Diviner's sage (Salvia divinorum).</title>
        <authorList>
            <person name="Ford S.A."/>
            <person name="Ro D.-K."/>
            <person name="Ness R.W."/>
            <person name="Phillips M.A."/>
        </authorList>
    </citation>
    <scope>NUCLEOTIDE SEQUENCE [LARGE SCALE GENOMIC DNA]</scope>
    <source>
        <strain evidence="3">SAF-2024a</strain>
        <tissue evidence="3">Leaf</tissue>
    </source>
</reference>
<sequence>MKQTGKNLSYFLDLILSYYGMWHLLKWTDEEQVAAMIEWTAMTYGGLDVMFSNAGIISGLPQTALDLDLSEYDRVMRVNARGMVVCVKQSARKMVEM</sequence>
<dbReference type="AlphaFoldDB" id="A0ABD1I4K4"/>
<dbReference type="SUPFAM" id="SSF51735">
    <property type="entry name" value="NAD(P)-binding Rossmann-fold domains"/>
    <property type="match status" value="1"/>
</dbReference>
<protein>
    <submittedName>
        <fullName evidence="3">(+)-cis,cis-nepetalactol synthase neps3</fullName>
    </submittedName>
</protein>
<dbReference type="PANTHER" id="PTHR42820">
    <property type="entry name" value="SHORT-CHAIN DEHYDROGENASE REDUCTASE"/>
    <property type="match status" value="1"/>
</dbReference>
<dbReference type="EMBL" id="JBEAFC010000003">
    <property type="protein sequence ID" value="KAL1562433.1"/>
    <property type="molecule type" value="Genomic_DNA"/>
</dbReference>
<evidence type="ECO:0000256" key="1">
    <source>
        <dbReference type="ARBA" id="ARBA00006484"/>
    </source>
</evidence>
<evidence type="ECO:0000256" key="2">
    <source>
        <dbReference type="ARBA" id="ARBA00023027"/>
    </source>
</evidence>
<evidence type="ECO:0000313" key="3">
    <source>
        <dbReference type="EMBL" id="KAL1562433.1"/>
    </source>
</evidence>
<keyword evidence="2" id="KW-0520">NAD</keyword>
<keyword evidence="4" id="KW-1185">Reference proteome</keyword>
<dbReference type="Gene3D" id="3.40.50.720">
    <property type="entry name" value="NAD(P)-binding Rossmann-like Domain"/>
    <property type="match status" value="1"/>
</dbReference>
<name>A0ABD1I4K4_SALDI</name>
<dbReference type="Proteomes" id="UP001567538">
    <property type="component" value="Unassembled WGS sequence"/>
</dbReference>
<organism evidence="3 4">
    <name type="scientific">Salvia divinorum</name>
    <name type="common">Maria pastora</name>
    <name type="synonym">Diviner's sage</name>
    <dbReference type="NCBI Taxonomy" id="28513"/>
    <lineage>
        <taxon>Eukaryota</taxon>
        <taxon>Viridiplantae</taxon>
        <taxon>Streptophyta</taxon>
        <taxon>Embryophyta</taxon>
        <taxon>Tracheophyta</taxon>
        <taxon>Spermatophyta</taxon>
        <taxon>Magnoliopsida</taxon>
        <taxon>eudicotyledons</taxon>
        <taxon>Gunneridae</taxon>
        <taxon>Pentapetalae</taxon>
        <taxon>asterids</taxon>
        <taxon>lamiids</taxon>
        <taxon>Lamiales</taxon>
        <taxon>Lamiaceae</taxon>
        <taxon>Nepetoideae</taxon>
        <taxon>Mentheae</taxon>
        <taxon>Salviinae</taxon>
        <taxon>Salvia</taxon>
        <taxon>Salvia subgen. Calosphace</taxon>
    </lineage>
</organism>
<proteinExistence type="inferred from homology"/>
<dbReference type="Pfam" id="PF13561">
    <property type="entry name" value="adh_short_C2"/>
    <property type="match status" value="1"/>
</dbReference>
<evidence type="ECO:0000313" key="4">
    <source>
        <dbReference type="Proteomes" id="UP001567538"/>
    </source>
</evidence>
<dbReference type="InterPro" id="IPR002347">
    <property type="entry name" value="SDR_fam"/>
</dbReference>
<dbReference type="InterPro" id="IPR036291">
    <property type="entry name" value="NAD(P)-bd_dom_sf"/>
</dbReference>
<accession>A0ABD1I4K4</accession>
<comment type="similarity">
    <text evidence="1">Belongs to the short-chain dehydrogenases/reductases (SDR) family.</text>
</comment>
<comment type="caution">
    <text evidence="3">The sequence shown here is derived from an EMBL/GenBank/DDBJ whole genome shotgun (WGS) entry which is preliminary data.</text>
</comment>
<gene>
    <name evidence="3" type="primary">NEPS3</name>
    <name evidence="3" type="ORF">AAHA92_05012</name>
</gene>
<dbReference type="PANTHER" id="PTHR42820:SF21">
    <property type="entry name" value="SHORT-CHAIN DEHYDROGENASE REDUCTASE 3B-LIKE"/>
    <property type="match status" value="1"/>
</dbReference>